<organism evidence="1 2">
    <name type="scientific">Parascaris equorum</name>
    <name type="common">Equine roundworm</name>
    <dbReference type="NCBI Taxonomy" id="6256"/>
    <lineage>
        <taxon>Eukaryota</taxon>
        <taxon>Metazoa</taxon>
        <taxon>Ecdysozoa</taxon>
        <taxon>Nematoda</taxon>
        <taxon>Chromadorea</taxon>
        <taxon>Rhabditida</taxon>
        <taxon>Spirurina</taxon>
        <taxon>Ascaridomorpha</taxon>
        <taxon>Ascaridoidea</taxon>
        <taxon>Ascarididae</taxon>
        <taxon>Parascaris</taxon>
    </lineage>
</organism>
<dbReference type="WBParaSite" id="PEQ_0000245201-mRNA-1">
    <property type="protein sequence ID" value="PEQ_0000245201-mRNA-1"/>
    <property type="gene ID" value="PEQ_0000245201"/>
</dbReference>
<proteinExistence type="predicted"/>
<evidence type="ECO:0000313" key="1">
    <source>
        <dbReference type="Proteomes" id="UP000887564"/>
    </source>
</evidence>
<protein>
    <submittedName>
        <fullName evidence="2">Uncharacterized protein</fullName>
    </submittedName>
</protein>
<dbReference type="Proteomes" id="UP000887564">
    <property type="component" value="Unplaced"/>
</dbReference>
<accession>A0A914RKS5</accession>
<dbReference type="AlphaFoldDB" id="A0A914RKS5"/>
<name>A0A914RKS5_PAREQ</name>
<keyword evidence="1" id="KW-1185">Reference proteome</keyword>
<evidence type="ECO:0000313" key="2">
    <source>
        <dbReference type="WBParaSite" id="PEQ_0000245201-mRNA-1"/>
    </source>
</evidence>
<reference evidence="2" key="1">
    <citation type="submission" date="2022-11" db="UniProtKB">
        <authorList>
            <consortium name="WormBaseParasite"/>
        </authorList>
    </citation>
    <scope>IDENTIFICATION</scope>
</reference>
<sequence length="33" mass="3900">MPNCCRIEFTSCWQRFRQQHGSSINSRRQGGKT</sequence>